<proteinExistence type="predicted"/>
<sequence>MAKDDGQQWWFCVQHQRPEHGDICGPSVRLGPYPDEATAARAPEIAAERRAAADAYDADN</sequence>
<protein>
    <recommendedName>
        <fullName evidence="3">SPOR domain-containing protein</fullName>
    </recommendedName>
</protein>
<dbReference type="AlphaFoldDB" id="A0A848KAV7"/>
<comment type="caution">
    <text evidence="1">The sequence shown here is derived from an EMBL/GenBank/DDBJ whole genome shotgun (WGS) entry which is preliminary data.</text>
</comment>
<reference evidence="1 2" key="1">
    <citation type="submission" date="2019-05" db="EMBL/GenBank/DDBJ databases">
        <authorList>
            <person name="Lee S.D."/>
        </authorList>
    </citation>
    <scope>NUCLEOTIDE SEQUENCE [LARGE SCALE GENOMIC DNA]</scope>
    <source>
        <strain evidence="1 2">YC2-7</strain>
    </source>
</reference>
<reference evidence="1 2" key="2">
    <citation type="submission" date="2020-06" db="EMBL/GenBank/DDBJ databases">
        <title>Antribacter stalactiti gen. nov., sp. nov., a new member of the family Nacardiaceae isolated from a cave.</title>
        <authorList>
            <person name="Kim I.S."/>
        </authorList>
    </citation>
    <scope>NUCLEOTIDE SEQUENCE [LARGE SCALE GENOMIC DNA]</scope>
    <source>
        <strain evidence="1 2">YC2-7</strain>
    </source>
</reference>
<organism evidence="1 2">
    <name type="scientific">Antrihabitans stalactiti</name>
    <dbReference type="NCBI Taxonomy" id="2584121"/>
    <lineage>
        <taxon>Bacteria</taxon>
        <taxon>Bacillati</taxon>
        <taxon>Actinomycetota</taxon>
        <taxon>Actinomycetes</taxon>
        <taxon>Mycobacteriales</taxon>
        <taxon>Nocardiaceae</taxon>
        <taxon>Antrihabitans</taxon>
    </lineage>
</organism>
<name>A0A848KAV7_9NOCA</name>
<evidence type="ECO:0000313" key="2">
    <source>
        <dbReference type="Proteomes" id="UP000535543"/>
    </source>
</evidence>
<evidence type="ECO:0008006" key="3">
    <source>
        <dbReference type="Google" id="ProtNLM"/>
    </source>
</evidence>
<dbReference type="EMBL" id="VCQU01000003">
    <property type="protein sequence ID" value="NMN95471.1"/>
    <property type="molecule type" value="Genomic_DNA"/>
</dbReference>
<dbReference type="Proteomes" id="UP000535543">
    <property type="component" value="Unassembled WGS sequence"/>
</dbReference>
<gene>
    <name evidence="1" type="ORF">FGL95_10555</name>
</gene>
<keyword evidence="2" id="KW-1185">Reference proteome</keyword>
<evidence type="ECO:0000313" key="1">
    <source>
        <dbReference type="EMBL" id="NMN95471.1"/>
    </source>
</evidence>
<accession>A0A848KAV7</accession>
<dbReference type="RefSeq" id="WP_169586374.1">
    <property type="nucleotide sequence ID" value="NZ_VCQU01000003.1"/>
</dbReference>